<keyword evidence="4" id="KW-1185">Reference proteome</keyword>
<organism evidence="3 4">
    <name type="scientific">Zeimonas arvi</name>
    <dbReference type="NCBI Taxonomy" id="2498847"/>
    <lineage>
        <taxon>Bacteria</taxon>
        <taxon>Pseudomonadati</taxon>
        <taxon>Pseudomonadota</taxon>
        <taxon>Betaproteobacteria</taxon>
        <taxon>Burkholderiales</taxon>
        <taxon>Burkholderiaceae</taxon>
        <taxon>Zeimonas</taxon>
    </lineage>
</organism>
<evidence type="ECO:0000256" key="1">
    <source>
        <dbReference type="ARBA" id="ARBA00009981"/>
    </source>
</evidence>
<dbReference type="Proteomes" id="UP000321548">
    <property type="component" value="Unassembled WGS sequence"/>
</dbReference>
<evidence type="ECO:0000313" key="3">
    <source>
        <dbReference type="EMBL" id="TXL66454.1"/>
    </source>
</evidence>
<gene>
    <name evidence="3" type="ORF">FHP08_09755</name>
</gene>
<reference evidence="3 4" key="1">
    <citation type="submission" date="2019-06" db="EMBL/GenBank/DDBJ databases">
        <title>Quisquiliibacterium sp. nov., isolated from a maize field.</title>
        <authorList>
            <person name="Lin S.-Y."/>
            <person name="Tsai C.-F."/>
            <person name="Young C.-C."/>
        </authorList>
    </citation>
    <scope>NUCLEOTIDE SEQUENCE [LARGE SCALE GENOMIC DNA]</scope>
    <source>
        <strain evidence="3 4">CC-CFT501</strain>
    </source>
</reference>
<accession>A0A5C8NZL5</accession>
<evidence type="ECO:0000313" key="4">
    <source>
        <dbReference type="Proteomes" id="UP000321548"/>
    </source>
</evidence>
<evidence type="ECO:0000256" key="2">
    <source>
        <dbReference type="RuleBase" id="RU362080"/>
    </source>
</evidence>
<dbReference type="OrthoDB" id="8906959at2"/>
<dbReference type="InterPro" id="IPR036165">
    <property type="entry name" value="YefM-like_sf"/>
</dbReference>
<comment type="function">
    <text evidence="2">Antitoxin component of a type II toxin-antitoxin (TA) system.</text>
</comment>
<dbReference type="Gene3D" id="3.40.1620.10">
    <property type="entry name" value="YefM-like domain"/>
    <property type="match status" value="1"/>
</dbReference>
<proteinExistence type="inferred from homology"/>
<protein>
    <recommendedName>
        <fullName evidence="2">Antitoxin</fullName>
    </recommendedName>
</protein>
<dbReference type="Pfam" id="PF02604">
    <property type="entry name" value="PhdYeFM_antitox"/>
    <property type="match status" value="1"/>
</dbReference>
<dbReference type="EMBL" id="VDUY01000003">
    <property type="protein sequence ID" value="TXL66454.1"/>
    <property type="molecule type" value="Genomic_DNA"/>
</dbReference>
<comment type="caution">
    <text evidence="3">The sequence shown here is derived from an EMBL/GenBank/DDBJ whole genome shotgun (WGS) entry which is preliminary data.</text>
</comment>
<name>A0A5C8NZL5_9BURK</name>
<dbReference type="NCBIfam" id="TIGR01552">
    <property type="entry name" value="phd_fam"/>
    <property type="match status" value="1"/>
</dbReference>
<comment type="similarity">
    <text evidence="1 2">Belongs to the phD/YefM antitoxin family.</text>
</comment>
<dbReference type="InterPro" id="IPR006442">
    <property type="entry name" value="Antitoxin_Phd/YefM"/>
</dbReference>
<dbReference type="AlphaFoldDB" id="A0A5C8NZL5"/>
<dbReference type="SUPFAM" id="SSF143120">
    <property type="entry name" value="YefM-like"/>
    <property type="match status" value="1"/>
</dbReference>
<sequence>MQGIEAARRRLPELVAAAHRGETTVITKHGRPYAALVPLEQAEDARRNPAALLALKGCARGLWGEEPAHTVDALRREWGE</sequence>